<dbReference type="InterPro" id="IPR002403">
    <property type="entry name" value="Cyt_P450_E_grp-IV"/>
</dbReference>
<evidence type="ECO:0000256" key="11">
    <source>
        <dbReference type="ARBA" id="ARBA00023004"/>
    </source>
</evidence>
<evidence type="ECO:0000256" key="1">
    <source>
        <dbReference type="ARBA" id="ARBA00001971"/>
    </source>
</evidence>
<keyword evidence="7 14" id="KW-0479">Metal-binding</keyword>
<evidence type="ECO:0000256" key="15">
    <source>
        <dbReference type="RuleBase" id="RU000461"/>
    </source>
</evidence>
<comment type="function">
    <text evidence="2">May be involved in the metabolism of insect hormones and in the breakdown of synthetic insecticides.</text>
</comment>
<dbReference type="SUPFAM" id="SSF48264">
    <property type="entry name" value="Cytochrome P450"/>
    <property type="match status" value="1"/>
</dbReference>
<dbReference type="Proteomes" id="UP000007801">
    <property type="component" value="Unassembled WGS sequence"/>
</dbReference>
<dbReference type="GO" id="GO:0004497">
    <property type="term" value="F:monooxygenase activity"/>
    <property type="evidence" value="ECO:0007669"/>
    <property type="project" value="UniProtKB-KW"/>
</dbReference>
<evidence type="ECO:0000256" key="2">
    <source>
        <dbReference type="ARBA" id="ARBA00003690"/>
    </source>
</evidence>
<gene>
    <name evidence="16" type="primary">Dana\GF28004</name>
    <name evidence="16" type="ORF">GF28004</name>
</gene>
<keyword evidence="17" id="KW-1185">Reference proteome</keyword>
<dbReference type="GO" id="GO:0016705">
    <property type="term" value="F:oxidoreductase activity, acting on paired donors, with incorporation or reduction of molecular oxygen"/>
    <property type="evidence" value="ECO:0007669"/>
    <property type="project" value="InterPro"/>
</dbReference>
<evidence type="ECO:0000256" key="14">
    <source>
        <dbReference type="PIRSR" id="PIRSR602403-1"/>
    </source>
</evidence>
<evidence type="ECO:0000256" key="3">
    <source>
        <dbReference type="ARBA" id="ARBA00004174"/>
    </source>
</evidence>
<dbReference type="PROSITE" id="PS00086">
    <property type="entry name" value="CYTOCHROME_P450"/>
    <property type="match status" value="1"/>
</dbReference>
<evidence type="ECO:0000256" key="4">
    <source>
        <dbReference type="ARBA" id="ARBA00004406"/>
    </source>
</evidence>
<keyword evidence="9" id="KW-0492">Microsome</keyword>
<dbReference type="PANTHER" id="PTHR24292">
    <property type="entry name" value="CYTOCHROME P450"/>
    <property type="match status" value="1"/>
</dbReference>
<evidence type="ECO:0000256" key="10">
    <source>
        <dbReference type="ARBA" id="ARBA00023002"/>
    </source>
</evidence>
<keyword evidence="11 14" id="KW-0408">Iron</keyword>
<evidence type="ECO:0000256" key="13">
    <source>
        <dbReference type="ARBA" id="ARBA00023136"/>
    </source>
</evidence>
<comment type="similarity">
    <text evidence="5 15">Belongs to the cytochrome P450 family.</text>
</comment>
<name>A0A0P9AHW9_DROAN</name>
<dbReference type="Gene3D" id="1.10.630.10">
    <property type="entry name" value="Cytochrome P450"/>
    <property type="match status" value="1"/>
</dbReference>
<sequence length="194" mass="21738">MSCQLGRYPGCQQRLLEELDRAGGDSELLDLDALIELPYLSACFNESLRMYPGSGWASKTCTRDYELQGSHKAESVKLRPGDNVMIPVYGLHHDPDYYPEPGEFRPERFLDDGLKRFKQQGVFLGFGNGPRQCVGMRLGLAMAKAALAVIVQRFQVKINARTPAGNHLDPNIFVGVHKGGIWLDFEPRLTKRIS</sequence>
<dbReference type="GO" id="GO:0005789">
    <property type="term" value="C:endoplasmic reticulum membrane"/>
    <property type="evidence" value="ECO:0007669"/>
    <property type="project" value="UniProtKB-SubCell"/>
</dbReference>
<evidence type="ECO:0000256" key="5">
    <source>
        <dbReference type="ARBA" id="ARBA00010617"/>
    </source>
</evidence>
<dbReference type="InterPro" id="IPR001128">
    <property type="entry name" value="Cyt_P450"/>
</dbReference>
<dbReference type="AlphaFoldDB" id="A0A0P9AHW9"/>
<dbReference type="Pfam" id="PF00067">
    <property type="entry name" value="p450"/>
    <property type="match status" value="1"/>
</dbReference>
<proteinExistence type="inferred from homology"/>
<comment type="cofactor">
    <cofactor evidence="1 14">
        <name>heme</name>
        <dbReference type="ChEBI" id="CHEBI:30413"/>
    </cofactor>
</comment>
<dbReference type="PRINTS" id="PR00465">
    <property type="entry name" value="EP450IV"/>
</dbReference>
<dbReference type="GO" id="GO:0020037">
    <property type="term" value="F:heme binding"/>
    <property type="evidence" value="ECO:0007669"/>
    <property type="project" value="InterPro"/>
</dbReference>
<dbReference type="EMBL" id="CH902630">
    <property type="protein sequence ID" value="KPU77424.1"/>
    <property type="molecule type" value="Genomic_DNA"/>
</dbReference>
<dbReference type="PRINTS" id="PR00385">
    <property type="entry name" value="P450"/>
</dbReference>
<dbReference type="GO" id="GO:0005506">
    <property type="term" value="F:iron ion binding"/>
    <property type="evidence" value="ECO:0007669"/>
    <property type="project" value="InterPro"/>
</dbReference>
<feature type="binding site" description="axial binding residue" evidence="14">
    <location>
        <position position="133"/>
    </location>
    <ligand>
        <name>heme</name>
        <dbReference type="ChEBI" id="CHEBI:30413"/>
    </ligand>
    <ligandPart>
        <name>Fe</name>
        <dbReference type="ChEBI" id="CHEBI:18248"/>
    </ligandPart>
</feature>
<evidence type="ECO:0000256" key="6">
    <source>
        <dbReference type="ARBA" id="ARBA00022617"/>
    </source>
</evidence>
<keyword evidence="13" id="KW-0472">Membrane</keyword>
<dbReference type="OrthoDB" id="2789670at2759"/>
<dbReference type="InterPro" id="IPR050476">
    <property type="entry name" value="Insect_CytP450_Detox"/>
</dbReference>
<keyword evidence="12 15" id="KW-0503">Monooxygenase</keyword>
<keyword evidence="8" id="KW-0256">Endoplasmic reticulum</keyword>
<dbReference type="PANTHER" id="PTHR24292:SF84">
    <property type="entry name" value="CYTOCHROME P450 28A5-RELATED"/>
    <property type="match status" value="1"/>
</dbReference>
<reference evidence="16 17" key="1">
    <citation type="journal article" date="2007" name="Nature">
        <title>Evolution of genes and genomes on the Drosophila phylogeny.</title>
        <authorList>
            <consortium name="Drosophila 12 Genomes Consortium"/>
            <person name="Clark A.G."/>
            <person name="Eisen M.B."/>
            <person name="Smith D.R."/>
            <person name="Bergman C.M."/>
            <person name="Oliver B."/>
            <person name="Markow T.A."/>
            <person name="Kaufman T.C."/>
            <person name="Kellis M."/>
            <person name="Gelbart W."/>
            <person name="Iyer V.N."/>
            <person name="Pollard D.A."/>
            <person name="Sackton T.B."/>
            <person name="Larracuente A.M."/>
            <person name="Singh N.D."/>
            <person name="Abad J.P."/>
            <person name="Abt D.N."/>
            <person name="Adryan B."/>
            <person name="Aguade M."/>
            <person name="Akashi H."/>
            <person name="Anderson W.W."/>
            <person name="Aquadro C.F."/>
            <person name="Ardell D.H."/>
            <person name="Arguello R."/>
            <person name="Artieri C.G."/>
            <person name="Barbash D.A."/>
            <person name="Barker D."/>
            <person name="Barsanti P."/>
            <person name="Batterham P."/>
            <person name="Batzoglou S."/>
            <person name="Begun D."/>
            <person name="Bhutkar A."/>
            <person name="Blanco E."/>
            <person name="Bosak S.A."/>
            <person name="Bradley R.K."/>
            <person name="Brand A.D."/>
            <person name="Brent M.R."/>
            <person name="Brooks A.N."/>
            <person name="Brown R.H."/>
            <person name="Butlin R.K."/>
            <person name="Caggese C."/>
            <person name="Calvi B.R."/>
            <person name="Bernardo de Carvalho A."/>
            <person name="Caspi A."/>
            <person name="Castrezana S."/>
            <person name="Celniker S.E."/>
            <person name="Chang J.L."/>
            <person name="Chapple C."/>
            <person name="Chatterji S."/>
            <person name="Chinwalla A."/>
            <person name="Civetta A."/>
            <person name="Clifton S.W."/>
            <person name="Comeron J.M."/>
            <person name="Costello J.C."/>
            <person name="Coyne J.A."/>
            <person name="Daub J."/>
            <person name="David R.G."/>
            <person name="Delcher A.L."/>
            <person name="Delehaunty K."/>
            <person name="Do C.B."/>
            <person name="Ebling H."/>
            <person name="Edwards K."/>
            <person name="Eickbush T."/>
            <person name="Evans J.D."/>
            <person name="Filipski A."/>
            <person name="Findeiss S."/>
            <person name="Freyhult E."/>
            <person name="Fulton L."/>
            <person name="Fulton R."/>
            <person name="Garcia A.C."/>
            <person name="Gardiner A."/>
            <person name="Garfield D.A."/>
            <person name="Garvin B.E."/>
            <person name="Gibson G."/>
            <person name="Gilbert D."/>
            <person name="Gnerre S."/>
            <person name="Godfrey J."/>
            <person name="Good R."/>
            <person name="Gotea V."/>
            <person name="Gravely B."/>
            <person name="Greenberg A.J."/>
            <person name="Griffiths-Jones S."/>
            <person name="Gross S."/>
            <person name="Guigo R."/>
            <person name="Gustafson E.A."/>
            <person name="Haerty W."/>
            <person name="Hahn M.W."/>
            <person name="Halligan D.L."/>
            <person name="Halpern A.L."/>
            <person name="Halter G.M."/>
            <person name="Han M.V."/>
            <person name="Heger A."/>
            <person name="Hillier L."/>
            <person name="Hinrichs A.S."/>
            <person name="Holmes I."/>
            <person name="Hoskins R.A."/>
            <person name="Hubisz M.J."/>
            <person name="Hultmark D."/>
            <person name="Huntley M.A."/>
            <person name="Jaffe D.B."/>
            <person name="Jagadeeshan S."/>
            <person name="Jeck W.R."/>
            <person name="Johnson J."/>
            <person name="Jones C.D."/>
            <person name="Jordan W.C."/>
            <person name="Karpen G.H."/>
            <person name="Kataoka E."/>
            <person name="Keightley P.D."/>
            <person name="Kheradpour P."/>
            <person name="Kirkness E.F."/>
            <person name="Koerich L.B."/>
            <person name="Kristiansen K."/>
            <person name="Kudrna D."/>
            <person name="Kulathinal R.J."/>
            <person name="Kumar S."/>
            <person name="Kwok R."/>
            <person name="Lander E."/>
            <person name="Langley C.H."/>
            <person name="Lapoint R."/>
            <person name="Lazzaro B.P."/>
            <person name="Lee S.J."/>
            <person name="Levesque L."/>
            <person name="Li R."/>
            <person name="Lin C.F."/>
            <person name="Lin M.F."/>
            <person name="Lindblad-Toh K."/>
            <person name="Llopart A."/>
            <person name="Long M."/>
            <person name="Low L."/>
            <person name="Lozovsky E."/>
            <person name="Lu J."/>
            <person name="Luo M."/>
            <person name="Machado C.A."/>
            <person name="Makalowski W."/>
            <person name="Marzo M."/>
            <person name="Matsuda M."/>
            <person name="Matzkin L."/>
            <person name="McAllister B."/>
            <person name="McBride C.S."/>
            <person name="McKernan B."/>
            <person name="McKernan K."/>
            <person name="Mendez-Lago M."/>
            <person name="Minx P."/>
            <person name="Mollenhauer M.U."/>
            <person name="Montooth K."/>
            <person name="Mount S.M."/>
            <person name="Mu X."/>
            <person name="Myers E."/>
            <person name="Negre B."/>
            <person name="Newfeld S."/>
            <person name="Nielsen R."/>
            <person name="Noor M.A."/>
            <person name="O'Grady P."/>
            <person name="Pachter L."/>
            <person name="Papaceit M."/>
            <person name="Parisi M.J."/>
            <person name="Parisi M."/>
            <person name="Parts L."/>
            <person name="Pedersen J.S."/>
            <person name="Pesole G."/>
            <person name="Phillippy A.M."/>
            <person name="Ponting C.P."/>
            <person name="Pop M."/>
            <person name="Porcelli D."/>
            <person name="Powell J.R."/>
            <person name="Prohaska S."/>
            <person name="Pruitt K."/>
            <person name="Puig M."/>
            <person name="Quesneville H."/>
            <person name="Ram K.R."/>
            <person name="Rand D."/>
            <person name="Rasmussen M.D."/>
            <person name="Reed L.K."/>
            <person name="Reenan R."/>
            <person name="Reily A."/>
            <person name="Remington K.A."/>
            <person name="Rieger T.T."/>
            <person name="Ritchie M.G."/>
            <person name="Robin C."/>
            <person name="Rogers Y.H."/>
            <person name="Rohde C."/>
            <person name="Rozas J."/>
            <person name="Rubenfield M.J."/>
            <person name="Ruiz A."/>
            <person name="Russo S."/>
            <person name="Salzberg S.L."/>
            <person name="Sanchez-Gracia A."/>
            <person name="Saranga D.J."/>
            <person name="Sato H."/>
            <person name="Schaeffer S.W."/>
            <person name="Schatz M.C."/>
            <person name="Schlenke T."/>
            <person name="Schwartz R."/>
            <person name="Segarra C."/>
            <person name="Singh R.S."/>
            <person name="Sirot L."/>
            <person name="Sirota M."/>
            <person name="Sisneros N.B."/>
            <person name="Smith C.D."/>
            <person name="Smith T.F."/>
            <person name="Spieth J."/>
            <person name="Stage D.E."/>
            <person name="Stark A."/>
            <person name="Stephan W."/>
            <person name="Strausberg R.L."/>
            <person name="Strempel S."/>
            <person name="Sturgill D."/>
            <person name="Sutton G."/>
            <person name="Sutton G.G."/>
            <person name="Tao W."/>
            <person name="Teichmann S."/>
            <person name="Tobari Y.N."/>
            <person name="Tomimura Y."/>
            <person name="Tsolas J.M."/>
            <person name="Valente V.L."/>
            <person name="Venter E."/>
            <person name="Venter J.C."/>
            <person name="Vicario S."/>
            <person name="Vieira F.G."/>
            <person name="Vilella A.J."/>
            <person name="Villasante A."/>
            <person name="Walenz B."/>
            <person name="Wang J."/>
            <person name="Wasserman M."/>
            <person name="Watts T."/>
            <person name="Wilson D."/>
            <person name="Wilson R.K."/>
            <person name="Wing R.A."/>
            <person name="Wolfner M.F."/>
            <person name="Wong A."/>
            <person name="Wong G.K."/>
            <person name="Wu C.I."/>
            <person name="Wu G."/>
            <person name="Yamamoto D."/>
            <person name="Yang H.P."/>
            <person name="Yang S.P."/>
            <person name="Yorke J.A."/>
            <person name="Yoshida K."/>
            <person name="Zdobnov E."/>
            <person name="Zhang P."/>
            <person name="Zhang Y."/>
            <person name="Zimin A.V."/>
            <person name="Baldwin J."/>
            <person name="Abdouelleil A."/>
            <person name="Abdulkadir J."/>
            <person name="Abebe A."/>
            <person name="Abera B."/>
            <person name="Abreu J."/>
            <person name="Acer S.C."/>
            <person name="Aftuck L."/>
            <person name="Alexander A."/>
            <person name="An P."/>
            <person name="Anderson E."/>
            <person name="Anderson S."/>
            <person name="Arachi H."/>
            <person name="Azer M."/>
            <person name="Bachantsang P."/>
            <person name="Barry A."/>
            <person name="Bayul T."/>
            <person name="Berlin A."/>
            <person name="Bessette D."/>
            <person name="Bloom T."/>
            <person name="Blye J."/>
            <person name="Boguslavskiy L."/>
            <person name="Bonnet C."/>
            <person name="Boukhgalter B."/>
            <person name="Bourzgui I."/>
            <person name="Brown A."/>
            <person name="Cahill P."/>
            <person name="Channer S."/>
            <person name="Cheshatsang Y."/>
            <person name="Chuda L."/>
            <person name="Citroen M."/>
            <person name="Collymore A."/>
            <person name="Cooke P."/>
            <person name="Costello M."/>
            <person name="D'Aco K."/>
            <person name="Daza R."/>
            <person name="De Haan G."/>
            <person name="DeGray S."/>
            <person name="DeMaso C."/>
            <person name="Dhargay N."/>
            <person name="Dooley K."/>
            <person name="Dooley E."/>
            <person name="Doricent M."/>
            <person name="Dorje P."/>
            <person name="Dorjee K."/>
            <person name="Dupes A."/>
            <person name="Elong R."/>
            <person name="Falk J."/>
            <person name="Farina A."/>
            <person name="Faro S."/>
            <person name="Ferguson D."/>
            <person name="Fisher S."/>
            <person name="Foley C.D."/>
            <person name="Franke A."/>
            <person name="Friedrich D."/>
            <person name="Gadbois L."/>
            <person name="Gearin G."/>
            <person name="Gearin C.R."/>
            <person name="Giannoukos G."/>
            <person name="Goode T."/>
            <person name="Graham J."/>
            <person name="Grandbois E."/>
            <person name="Grewal S."/>
            <person name="Gyaltsen K."/>
            <person name="Hafez N."/>
            <person name="Hagos B."/>
            <person name="Hall J."/>
            <person name="Henson C."/>
            <person name="Hollinger A."/>
            <person name="Honan T."/>
            <person name="Huard M.D."/>
            <person name="Hughes L."/>
            <person name="Hurhula B."/>
            <person name="Husby M.E."/>
            <person name="Kamat A."/>
            <person name="Kanga B."/>
            <person name="Kashin S."/>
            <person name="Khazanovich D."/>
            <person name="Kisner P."/>
            <person name="Lance K."/>
            <person name="Lara M."/>
            <person name="Lee W."/>
            <person name="Lennon N."/>
            <person name="Letendre F."/>
            <person name="LeVine R."/>
            <person name="Lipovsky A."/>
            <person name="Liu X."/>
            <person name="Liu J."/>
            <person name="Liu S."/>
            <person name="Lokyitsang T."/>
            <person name="Lokyitsang Y."/>
            <person name="Lubonja R."/>
            <person name="Lui A."/>
            <person name="MacDonald P."/>
            <person name="Magnisalis V."/>
            <person name="Maru K."/>
            <person name="Matthews C."/>
            <person name="McCusker W."/>
            <person name="McDonough S."/>
            <person name="Mehta T."/>
            <person name="Meldrim J."/>
            <person name="Meneus L."/>
            <person name="Mihai O."/>
            <person name="Mihalev A."/>
            <person name="Mihova T."/>
            <person name="Mittelman R."/>
            <person name="Mlenga V."/>
            <person name="Montmayeur A."/>
            <person name="Mulrain L."/>
            <person name="Navidi A."/>
            <person name="Naylor J."/>
            <person name="Negash T."/>
            <person name="Nguyen T."/>
            <person name="Nguyen N."/>
            <person name="Nicol R."/>
            <person name="Norbu C."/>
            <person name="Norbu N."/>
            <person name="Novod N."/>
            <person name="O'Neill B."/>
            <person name="Osman S."/>
            <person name="Markiewicz E."/>
            <person name="Oyono O.L."/>
            <person name="Patti C."/>
            <person name="Phunkhang P."/>
            <person name="Pierre F."/>
            <person name="Priest M."/>
            <person name="Raghuraman S."/>
            <person name="Rege F."/>
            <person name="Reyes R."/>
            <person name="Rise C."/>
            <person name="Rogov P."/>
            <person name="Ross K."/>
            <person name="Ryan E."/>
            <person name="Settipalli S."/>
            <person name="Shea T."/>
            <person name="Sherpa N."/>
            <person name="Shi L."/>
            <person name="Shih D."/>
            <person name="Sparrow T."/>
            <person name="Spaulding J."/>
            <person name="Stalker J."/>
            <person name="Stange-Thomann N."/>
            <person name="Stavropoulos S."/>
            <person name="Stone C."/>
            <person name="Strader C."/>
            <person name="Tesfaye S."/>
            <person name="Thomson T."/>
            <person name="Thoulutsang Y."/>
            <person name="Thoulutsang D."/>
            <person name="Topham K."/>
            <person name="Topping I."/>
            <person name="Tsamla T."/>
            <person name="Vassiliev H."/>
            <person name="Vo A."/>
            <person name="Wangchuk T."/>
            <person name="Wangdi T."/>
            <person name="Weiand M."/>
            <person name="Wilkinson J."/>
            <person name="Wilson A."/>
            <person name="Yadav S."/>
            <person name="Young G."/>
            <person name="Yu Q."/>
            <person name="Zembek L."/>
            <person name="Zhong D."/>
            <person name="Zimmer A."/>
            <person name="Zwirko Z."/>
            <person name="Jaffe D.B."/>
            <person name="Alvarez P."/>
            <person name="Brockman W."/>
            <person name="Butler J."/>
            <person name="Chin C."/>
            <person name="Gnerre S."/>
            <person name="Grabherr M."/>
            <person name="Kleber M."/>
            <person name="Mauceli E."/>
            <person name="MacCallum I."/>
        </authorList>
    </citation>
    <scope>NUCLEOTIDE SEQUENCE [LARGE SCALE GENOMIC DNA]</scope>
    <source>
        <strain evidence="17">Tucson 14024-0371.13</strain>
    </source>
</reference>
<dbReference type="InParanoid" id="A0A0P9AHW9"/>
<evidence type="ECO:0000313" key="16">
    <source>
        <dbReference type="EMBL" id="KPU77424.1"/>
    </source>
</evidence>
<organism evidence="16 17">
    <name type="scientific">Drosophila ananassae</name>
    <name type="common">Fruit fly</name>
    <dbReference type="NCBI Taxonomy" id="7217"/>
    <lineage>
        <taxon>Eukaryota</taxon>
        <taxon>Metazoa</taxon>
        <taxon>Ecdysozoa</taxon>
        <taxon>Arthropoda</taxon>
        <taxon>Hexapoda</taxon>
        <taxon>Insecta</taxon>
        <taxon>Pterygota</taxon>
        <taxon>Neoptera</taxon>
        <taxon>Endopterygota</taxon>
        <taxon>Diptera</taxon>
        <taxon>Brachycera</taxon>
        <taxon>Muscomorpha</taxon>
        <taxon>Ephydroidea</taxon>
        <taxon>Drosophilidae</taxon>
        <taxon>Drosophila</taxon>
        <taxon>Sophophora</taxon>
    </lineage>
</organism>
<comment type="subcellular location">
    <subcellularLocation>
        <location evidence="4">Endoplasmic reticulum membrane</location>
        <topology evidence="4">Peripheral membrane protein</topology>
    </subcellularLocation>
    <subcellularLocation>
        <location evidence="3">Microsome membrane</location>
        <topology evidence="3">Peripheral membrane protein</topology>
    </subcellularLocation>
</comment>
<evidence type="ECO:0000256" key="8">
    <source>
        <dbReference type="ARBA" id="ARBA00022824"/>
    </source>
</evidence>
<keyword evidence="10 15" id="KW-0560">Oxidoreductase</keyword>
<evidence type="ECO:0000256" key="9">
    <source>
        <dbReference type="ARBA" id="ARBA00022848"/>
    </source>
</evidence>
<keyword evidence="6 14" id="KW-0349">Heme</keyword>
<dbReference type="SMR" id="A0A0P9AHW9"/>
<protein>
    <submittedName>
        <fullName evidence="16">Uncharacterized protein</fullName>
    </submittedName>
</protein>
<evidence type="ECO:0000256" key="7">
    <source>
        <dbReference type="ARBA" id="ARBA00022723"/>
    </source>
</evidence>
<dbReference type="InterPro" id="IPR017972">
    <property type="entry name" value="Cyt_P450_CS"/>
</dbReference>
<dbReference type="InterPro" id="IPR036396">
    <property type="entry name" value="Cyt_P450_sf"/>
</dbReference>
<evidence type="ECO:0000313" key="17">
    <source>
        <dbReference type="Proteomes" id="UP000007801"/>
    </source>
</evidence>
<accession>A0A0P9AHW9</accession>
<evidence type="ECO:0000256" key="12">
    <source>
        <dbReference type="ARBA" id="ARBA00023033"/>
    </source>
</evidence>
<dbReference type="STRING" id="7217.A0A0P9AHW9"/>